<evidence type="ECO:0000256" key="3">
    <source>
        <dbReference type="ARBA" id="ARBA00022525"/>
    </source>
</evidence>
<comment type="subcellular location">
    <subcellularLocation>
        <location evidence="1">Host cell</location>
    </subcellularLocation>
    <subcellularLocation>
        <location evidence="2">Secreted</location>
    </subcellularLocation>
</comment>
<organism evidence="5 6">
    <name type="scientific">Gonapodya prolifera (strain JEL478)</name>
    <name type="common">Monoblepharis prolifera</name>
    <dbReference type="NCBI Taxonomy" id="1344416"/>
    <lineage>
        <taxon>Eukaryota</taxon>
        <taxon>Fungi</taxon>
        <taxon>Fungi incertae sedis</taxon>
        <taxon>Chytridiomycota</taxon>
        <taxon>Chytridiomycota incertae sedis</taxon>
        <taxon>Monoblepharidomycetes</taxon>
        <taxon>Monoblepharidales</taxon>
        <taxon>Gonapodyaceae</taxon>
        <taxon>Gonapodya</taxon>
    </lineage>
</organism>
<dbReference type="GO" id="GO:0043657">
    <property type="term" value="C:host cell"/>
    <property type="evidence" value="ECO:0007669"/>
    <property type="project" value="UniProtKB-SubCell"/>
</dbReference>
<dbReference type="OrthoDB" id="5424500at2759"/>
<dbReference type="Proteomes" id="UP000070544">
    <property type="component" value="Unassembled WGS sequence"/>
</dbReference>
<dbReference type="InterPro" id="IPR045379">
    <property type="entry name" value="Crinkler_N"/>
</dbReference>
<protein>
    <recommendedName>
        <fullName evidence="4">Crinkler effector protein N-terminal domain-containing protein</fullName>
    </recommendedName>
</protein>
<sequence length="109" mass="12085">MRATEITLGCLSFEKNETFEVSIALTSSVNSLKKAIIEELNVVLSGIDVLNLELWRADVECTAKDSITAESLKDADLMEPLIKHRALFLPPSRRNSHSCRRPSKESIAA</sequence>
<dbReference type="AlphaFoldDB" id="A0A139AE18"/>
<feature type="domain" description="Crinkler effector protein N-terminal" evidence="4">
    <location>
        <begin position="6"/>
        <end position="84"/>
    </location>
</feature>
<evidence type="ECO:0000313" key="5">
    <source>
        <dbReference type="EMBL" id="KXS14834.1"/>
    </source>
</evidence>
<proteinExistence type="predicted"/>
<keyword evidence="6" id="KW-1185">Reference proteome</keyword>
<evidence type="ECO:0000313" key="6">
    <source>
        <dbReference type="Proteomes" id="UP000070544"/>
    </source>
</evidence>
<keyword evidence="3" id="KW-0964">Secreted</keyword>
<accession>A0A139AE18</accession>
<dbReference type="GO" id="GO:0005576">
    <property type="term" value="C:extracellular region"/>
    <property type="evidence" value="ECO:0007669"/>
    <property type="project" value="UniProtKB-SubCell"/>
</dbReference>
<dbReference type="Pfam" id="PF20147">
    <property type="entry name" value="Crinkler"/>
    <property type="match status" value="1"/>
</dbReference>
<name>A0A139AE18_GONPJ</name>
<evidence type="ECO:0000256" key="1">
    <source>
        <dbReference type="ARBA" id="ARBA00004340"/>
    </source>
</evidence>
<reference evidence="5 6" key="1">
    <citation type="journal article" date="2015" name="Genome Biol. Evol.">
        <title>Phylogenomic analyses indicate that early fungi evolved digesting cell walls of algal ancestors of land plants.</title>
        <authorList>
            <person name="Chang Y."/>
            <person name="Wang S."/>
            <person name="Sekimoto S."/>
            <person name="Aerts A.L."/>
            <person name="Choi C."/>
            <person name="Clum A."/>
            <person name="LaButti K.M."/>
            <person name="Lindquist E.A."/>
            <person name="Yee Ngan C."/>
            <person name="Ohm R.A."/>
            <person name="Salamov A.A."/>
            <person name="Grigoriev I.V."/>
            <person name="Spatafora J.W."/>
            <person name="Berbee M.L."/>
        </authorList>
    </citation>
    <scope>NUCLEOTIDE SEQUENCE [LARGE SCALE GENOMIC DNA]</scope>
    <source>
        <strain evidence="5 6">JEL478</strain>
    </source>
</reference>
<dbReference type="EMBL" id="KQ965766">
    <property type="protein sequence ID" value="KXS14834.1"/>
    <property type="molecule type" value="Genomic_DNA"/>
</dbReference>
<gene>
    <name evidence="5" type="ORF">M427DRAFT_335021</name>
</gene>
<evidence type="ECO:0000256" key="2">
    <source>
        <dbReference type="ARBA" id="ARBA00004613"/>
    </source>
</evidence>
<evidence type="ECO:0000259" key="4">
    <source>
        <dbReference type="Pfam" id="PF20147"/>
    </source>
</evidence>